<dbReference type="EMBL" id="JBFRCH010000007">
    <property type="protein sequence ID" value="MEX3933274.1"/>
    <property type="molecule type" value="Genomic_DNA"/>
</dbReference>
<proteinExistence type="predicted"/>
<gene>
    <name evidence="1" type="ORF">AB4Y32_15975</name>
</gene>
<organism evidence="1 2">
    <name type="scientific">Paraburkholderia phymatum</name>
    <dbReference type="NCBI Taxonomy" id="148447"/>
    <lineage>
        <taxon>Bacteria</taxon>
        <taxon>Pseudomonadati</taxon>
        <taxon>Pseudomonadota</taxon>
        <taxon>Betaproteobacteria</taxon>
        <taxon>Burkholderiales</taxon>
        <taxon>Burkholderiaceae</taxon>
        <taxon>Paraburkholderia</taxon>
    </lineage>
</organism>
<protein>
    <submittedName>
        <fullName evidence="1">Uncharacterized protein</fullName>
    </submittedName>
</protein>
<sequence>MKFVLVVIEPFGGYAKGEEITDADKVAEILAGENQHHVIKRAAAE</sequence>
<keyword evidence="2" id="KW-1185">Reference proteome</keyword>
<accession>A0ACC6U116</accession>
<evidence type="ECO:0000313" key="2">
    <source>
        <dbReference type="Proteomes" id="UP001558850"/>
    </source>
</evidence>
<comment type="caution">
    <text evidence="1">The sequence shown here is derived from an EMBL/GenBank/DDBJ whole genome shotgun (WGS) entry which is preliminary data.</text>
</comment>
<name>A0ACC6U116_9BURK</name>
<dbReference type="Proteomes" id="UP001558850">
    <property type="component" value="Unassembled WGS sequence"/>
</dbReference>
<reference evidence="1" key="1">
    <citation type="submission" date="2024-07" db="EMBL/GenBank/DDBJ databases">
        <title>A survey of Mimosa microsymbionts across Brazilian biomes reveals a high diversity of Paraburkholderia nodulating endemic species, but also that Cupriavidus is common as a symbiont of widespread species.</title>
        <authorList>
            <person name="Rouws L."/>
            <person name="Barauna A."/>
            <person name="Beukes C."/>
            <person name="Rouws J.R.C."/>
            <person name="De Faria S.M."/>
            <person name="Gross E."/>
            <person name="Bueno Dos Reis Junior F."/>
            <person name="Simon M.F."/>
            <person name="Maluk M."/>
            <person name="Odee D.W."/>
            <person name="Kenicer G."/>
            <person name="Young J.P.W."/>
            <person name="Reis V.M."/>
            <person name="Zilli J."/>
            <person name="James E.K."/>
        </authorList>
    </citation>
    <scope>NUCLEOTIDE SEQUENCE</scope>
    <source>
        <strain evidence="1">EG181B</strain>
    </source>
</reference>
<evidence type="ECO:0000313" key="1">
    <source>
        <dbReference type="EMBL" id="MEX3933274.1"/>
    </source>
</evidence>